<dbReference type="SUPFAM" id="SSF103473">
    <property type="entry name" value="MFS general substrate transporter"/>
    <property type="match status" value="1"/>
</dbReference>
<feature type="transmembrane region" description="Helical" evidence="8">
    <location>
        <begin position="457"/>
        <end position="476"/>
    </location>
</feature>
<evidence type="ECO:0000256" key="2">
    <source>
        <dbReference type="ARBA" id="ARBA00009657"/>
    </source>
</evidence>
<sequence length="708" mass="77905">MSWTNASRYTLSYKYPALRAPGESKRKPIYTKGRGQVDEDHEPREANPFLDSRLEFETVAGNEKEKPKGLGKFTTIKTYVIILSCVFHLVMADMMLRVAMLTTVELRFAIQTSAWGIVFAGFEIGQVFLVVILSYFGLNSHKPNILCLGGLLLTISGLLWAMPHFVFGAGEIVIPEQILNLTSSEITHCSPGQVSQNVSWTDLCPVDKSSDVKDPYSIMTSSTSYWIFFTSMLLMGIGLAPFMSIGVLYIDANSDPADSGYYVGWVFTIGTFGLTVGFFLGAAISIIPIDLKSWDIPYDHHDFLGAWWLGSLCISGLIFILTLPLVTFPKKIECIQKRKPMMLSRKAKLKLNKAPKIPAARQEPHRYSLAEFPGSVCRLLTNLHFMCISLGLCAASYLVAGGYTFLPKYIETQFTMVPFWANVTTAIVSVTALAVGTFFGGWVTARFKLTPLGAMRLILVSLLLCIAGMIGLMFVGCPQPQIAGSVDKIGYLNMTAECNANCSCGILFEPVCGADNVHYYSACHAGCGAGGAENLTDCACVPEGTARVGYCENDCWMFWVYCVVMFLCSFFTAFAQSPAIGILLRCVEDELKALSLGINGALLSFGAMIPGPIVYGIVIETTCLFYQPTCDGPGACLMYDNENYRFKLHGITAGTQVIALMFFLVSWIKLRTTEFQPTSPQQTEKDEHMMAGRGNPWLKHANRTENTD</sequence>
<evidence type="ECO:0000256" key="9">
    <source>
        <dbReference type="SAM" id="MobiDB-lite"/>
    </source>
</evidence>
<dbReference type="InterPro" id="IPR004156">
    <property type="entry name" value="OATP"/>
</dbReference>
<evidence type="ECO:0000256" key="7">
    <source>
        <dbReference type="ARBA" id="ARBA00023157"/>
    </source>
</evidence>
<feature type="transmembrane region" description="Helical" evidence="8">
    <location>
        <begin position="426"/>
        <end position="445"/>
    </location>
</feature>
<evidence type="ECO:0000256" key="5">
    <source>
        <dbReference type="ARBA" id="ARBA00022989"/>
    </source>
</evidence>
<evidence type="ECO:0000256" key="1">
    <source>
        <dbReference type="ARBA" id="ARBA00004651"/>
    </source>
</evidence>
<dbReference type="GO" id="GO:0006811">
    <property type="term" value="P:monoatomic ion transport"/>
    <property type="evidence" value="ECO:0007669"/>
    <property type="project" value="UniProtKB-KW"/>
</dbReference>
<dbReference type="InterPro" id="IPR036058">
    <property type="entry name" value="Kazal_dom_sf"/>
</dbReference>
<feature type="transmembrane region" description="Helical" evidence="8">
    <location>
        <begin position="116"/>
        <end position="138"/>
    </location>
</feature>
<keyword evidence="4 8" id="KW-0812">Transmembrane</keyword>
<keyword evidence="8" id="KW-0813">Transport</keyword>
<dbReference type="CDD" id="cd17336">
    <property type="entry name" value="MFS_SLCO_OATP"/>
    <property type="match status" value="1"/>
</dbReference>
<evidence type="ECO:0000313" key="10">
    <source>
        <dbReference type="EMBL" id="CAH1793437.1"/>
    </source>
</evidence>
<keyword evidence="8" id="KW-0406">Ion transport</keyword>
<dbReference type="Proteomes" id="UP000749559">
    <property type="component" value="Unassembled WGS sequence"/>
</dbReference>
<keyword evidence="6 8" id="KW-0472">Membrane</keyword>
<feature type="region of interest" description="Disordered" evidence="9">
    <location>
        <begin position="24"/>
        <end position="44"/>
    </location>
</feature>
<protein>
    <recommendedName>
        <fullName evidence="8">Solute carrier organic anion transporter family member</fullName>
    </recommendedName>
</protein>
<evidence type="ECO:0000313" key="11">
    <source>
        <dbReference type="Proteomes" id="UP000749559"/>
    </source>
</evidence>
<name>A0A8J1Y855_OWEFU</name>
<feature type="transmembrane region" description="Helical" evidence="8">
    <location>
        <begin position="383"/>
        <end position="406"/>
    </location>
</feature>
<reference evidence="10" key="1">
    <citation type="submission" date="2022-03" db="EMBL/GenBank/DDBJ databases">
        <authorList>
            <person name="Martin C."/>
        </authorList>
    </citation>
    <scope>NUCLEOTIDE SEQUENCE</scope>
</reference>
<dbReference type="Gene3D" id="1.20.1250.20">
    <property type="entry name" value="MFS general substrate transporter like domains"/>
    <property type="match status" value="2"/>
</dbReference>
<dbReference type="OrthoDB" id="5062115at2759"/>
<feature type="transmembrane region" description="Helical" evidence="8">
    <location>
        <begin position="225"/>
        <end position="250"/>
    </location>
</feature>
<dbReference type="PROSITE" id="PS51465">
    <property type="entry name" value="KAZAL_2"/>
    <property type="match status" value="1"/>
</dbReference>
<dbReference type="GO" id="GO:0016323">
    <property type="term" value="C:basolateral plasma membrane"/>
    <property type="evidence" value="ECO:0007669"/>
    <property type="project" value="TreeGrafter"/>
</dbReference>
<accession>A0A8J1Y855</accession>
<feature type="transmembrane region" description="Helical" evidence="8">
    <location>
        <begin position="596"/>
        <end position="618"/>
    </location>
</feature>
<evidence type="ECO:0000256" key="3">
    <source>
        <dbReference type="ARBA" id="ARBA00022475"/>
    </source>
</evidence>
<feature type="region of interest" description="Disordered" evidence="9">
    <location>
        <begin position="676"/>
        <end position="708"/>
    </location>
</feature>
<evidence type="ECO:0000256" key="6">
    <source>
        <dbReference type="ARBA" id="ARBA00023136"/>
    </source>
</evidence>
<comment type="caution">
    <text evidence="10">The sequence shown here is derived from an EMBL/GenBank/DDBJ whole genome shotgun (WGS) entry which is preliminary data.</text>
</comment>
<keyword evidence="11" id="KW-1185">Reference proteome</keyword>
<dbReference type="PANTHER" id="PTHR11388">
    <property type="entry name" value="ORGANIC ANION TRANSPORTER"/>
    <property type="match status" value="1"/>
</dbReference>
<dbReference type="GO" id="GO:0043252">
    <property type="term" value="P:sodium-independent organic anion transport"/>
    <property type="evidence" value="ECO:0007669"/>
    <property type="project" value="TreeGrafter"/>
</dbReference>
<dbReference type="PANTHER" id="PTHR11388:SF142">
    <property type="entry name" value="SOLUTE CARRIER ORGANIC ANION TRANSPORTER FAMILY MEMBER 5A1"/>
    <property type="match status" value="1"/>
</dbReference>
<proteinExistence type="inferred from homology"/>
<dbReference type="InterPro" id="IPR036259">
    <property type="entry name" value="MFS_trans_sf"/>
</dbReference>
<feature type="transmembrane region" description="Helical" evidence="8">
    <location>
        <begin position="262"/>
        <end position="287"/>
    </location>
</feature>
<feature type="transmembrane region" description="Helical" evidence="8">
    <location>
        <begin position="558"/>
        <end position="584"/>
    </location>
</feature>
<evidence type="ECO:0000256" key="8">
    <source>
        <dbReference type="RuleBase" id="RU362056"/>
    </source>
</evidence>
<feature type="transmembrane region" description="Helical" evidence="8">
    <location>
        <begin position="145"/>
        <end position="162"/>
    </location>
</feature>
<dbReference type="EMBL" id="CAIIXF020000009">
    <property type="protein sequence ID" value="CAH1793437.1"/>
    <property type="molecule type" value="Genomic_DNA"/>
</dbReference>
<dbReference type="GO" id="GO:0015347">
    <property type="term" value="F:sodium-independent organic anion transmembrane transporter activity"/>
    <property type="evidence" value="ECO:0007669"/>
    <property type="project" value="TreeGrafter"/>
</dbReference>
<gene>
    <name evidence="10" type="ORF">OFUS_LOCUS18285</name>
</gene>
<organism evidence="10 11">
    <name type="scientific">Owenia fusiformis</name>
    <name type="common">Polychaete worm</name>
    <dbReference type="NCBI Taxonomy" id="6347"/>
    <lineage>
        <taxon>Eukaryota</taxon>
        <taxon>Metazoa</taxon>
        <taxon>Spiralia</taxon>
        <taxon>Lophotrochozoa</taxon>
        <taxon>Annelida</taxon>
        <taxon>Polychaeta</taxon>
        <taxon>Sedentaria</taxon>
        <taxon>Canalipalpata</taxon>
        <taxon>Sabellida</taxon>
        <taxon>Oweniida</taxon>
        <taxon>Oweniidae</taxon>
        <taxon>Owenia</taxon>
    </lineage>
</organism>
<feature type="transmembrane region" description="Helical" evidence="8">
    <location>
        <begin position="648"/>
        <end position="668"/>
    </location>
</feature>
<dbReference type="NCBIfam" id="TIGR00805">
    <property type="entry name" value="oat"/>
    <property type="match status" value="1"/>
</dbReference>
<evidence type="ECO:0000256" key="4">
    <source>
        <dbReference type="ARBA" id="ARBA00022692"/>
    </source>
</evidence>
<keyword evidence="5 8" id="KW-1133">Transmembrane helix</keyword>
<dbReference type="SUPFAM" id="SSF100895">
    <property type="entry name" value="Kazal-type serine protease inhibitors"/>
    <property type="match status" value="1"/>
</dbReference>
<comment type="subcellular location">
    <subcellularLocation>
        <location evidence="1 8">Cell membrane</location>
        <topology evidence="1 8">Multi-pass membrane protein</topology>
    </subcellularLocation>
</comment>
<keyword evidence="3" id="KW-1003">Cell membrane</keyword>
<comment type="similarity">
    <text evidence="2 8">Belongs to the organo anion transporter (TC 2.A.60) family.</text>
</comment>
<dbReference type="AlphaFoldDB" id="A0A8J1Y855"/>
<dbReference type="Pfam" id="PF03137">
    <property type="entry name" value="OATP"/>
    <property type="match status" value="1"/>
</dbReference>
<feature type="transmembrane region" description="Helical" evidence="8">
    <location>
        <begin position="307"/>
        <end position="328"/>
    </location>
</feature>
<keyword evidence="7" id="KW-1015">Disulfide bond</keyword>
<feature type="compositionally biased region" description="Basic and acidic residues" evidence="9">
    <location>
        <begin position="35"/>
        <end position="44"/>
    </location>
</feature>
<dbReference type="InterPro" id="IPR002350">
    <property type="entry name" value="Kazal_dom"/>
</dbReference>
<feature type="transmembrane region" description="Helical" evidence="8">
    <location>
        <begin position="76"/>
        <end position="96"/>
    </location>
</feature>